<evidence type="ECO:0008006" key="3">
    <source>
        <dbReference type="Google" id="ProtNLM"/>
    </source>
</evidence>
<dbReference type="PROSITE" id="PS51257">
    <property type="entry name" value="PROKAR_LIPOPROTEIN"/>
    <property type="match status" value="1"/>
</dbReference>
<dbReference type="EMBL" id="CP036279">
    <property type="protein sequence ID" value="QDU59456.1"/>
    <property type="molecule type" value="Genomic_DNA"/>
</dbReference>
<keyword evidence="2" id="KW-1185">Reference proteome</keyword>
<evidence type="ECO:0000313" key="1">
    <source>
        <dbReference type="EMBL" id="QDU59456.1"/>
    </source>
</evidence>
<reference evidence="1 2" key="1">
    <citation type="submission" date="2019-02" db="EMBL/GenBank/DDBJ databases">
        <title>Deep-cultivation of Planctomycetes and their phenomic and genomic characterization uncovers novel biology.</title>
        <authorList>
            <person name="Wiegand S."/>
            <person name="Jogler M."/>
            <person name="Boedeker C."/>
            <person name="Pinto D."/>
            <person name="Vollmers J."/>
            <person name="Rivas-Marin E."/>
            <person name="Kohn T."/>
            <person name="Peeters S.H."/>
            <person name="Heuer A."/>
            <person name="Rast P."/>
            <person name="Oberbeckmann S."/>
            <person name="Bunk B."/>
            <person name="Jeske O."/>
            <person name="Meyerdierks A."/>
            <person name="Storesund J.E."/>
            <person name="Kallscheuer N."/>
            <person name="Luecker S."/>
            <person name="Lage O.M."/>
            <person name="Pohl T."/>
            <person name="Merkel B.J."/>
            <person name="Hornburger P."/>
            <person name="Mueller R.-W."/>
            <person name="Bruemmer F."/>
            <person name="Labrenz M."/>
            <person name="Spormann A.M."/>
            <person name="Op den Camp H."/>
            <person name="Overmann J."/>
            <person name="Amann R."/>
            <person name="Jetten M.S.M."/>
            <person name="Mascher T."/>
            <person name="Medema M.H."/>
            <person name="Devos D.P."/>
            <person name="Kaster A.-K."/>
            <person name="Ovreas L."/>
            <person name="Rohde M."/>
            <person name="Galperin M.Y."/>
            <person name="Jogler C."/>
        </authorList>
    </citation>
    <scope>NUCLEOTIDE SEQUENCE [LARGE SCALE GENOMIC DNA]</scope>
    <source>
        <strain evidence="1 2">Pan216</strain>
    </source>
</reference>
<evidence type="ECO:0000313" key="2">
    <source>
        <dbReference type="Proteomes" id="UP000317093"/>
    </source>
</evidence>
<dbReference type="AlphaFoldDB" id="A0A518AXK1"/>
<dbReference type="KEGG" id="knv:Pan216_02840"/>
<dbReference type="OrthoDB" id="249876at2"/>
<gene>
    <name evidence="1" type="ORF">Pan216_02840</name>
</gene>
<accession>A0A518AXK1</accession>
<protein>
    <recommendedName>
        <fullName evidence="3">DUF1570 domain-containing protein</fullName>
    </recommendedName>
</protein>
<dbReference type="Proteomes" id="UP000317093">
    <property type="component" value="Chromosome"/>
</dbReference>
<sequence length="312" mass="35213">MTLGRARVVVAFTLLGTGCLTGKLPHVGRDAPREHVLRTGPFVFTTDFELARRDPLVDDLLGLRQAIHETLFLPEGNGLVRIVVFDSQQGYDEFVRTNFPELPSRRAFFVQQAQGEMVVIAAQGDRLRGDLRHEATHALLHRSMMSVPLWLDEGFAEYFEAGPEGLNSRHVARLDVDAQRGWKPDLRRLERMRDLWQMNASDYRESWLWVHFASCQSSQTRRELLTYVTNLAHGEPDSLADRLERVDPHYVEACLAHLDDLAGNLANKTLPEEGENYHVGSSIPILPAGDVIRSFLPRRPSLVGTDSASPDR</sequence>
<dbReference type="RefSeq" id="WP_145253759.1">
    <property type="nucleotide sequence ID" value="NZ_CP036279.1"/>
</dbReference>
<name>A0A518AXK1_9BACT</name>
<proteinExistence type="predicted"/>
<organism evidence="1 2">
    <name type="scientific">Kolteria novifilia</name>
    <dbReference type="NCBI Taxonomy" id="2527975"/>
    <lineage>
        <taxon>Bacteria</taxon>
        <taxon>Pseudomonadati</taxon>
        <taxon>Planctomycetota</taxon>
        <taxon>Planctomycetia</taxon>
        <taxon>Kolteriales</taxon>
        <taxon>Kolteriaceae</taxon>
        <taxon>Kolteria</taxon>
    </lineage>
</organism>